<evidence type="ECO:0000313" key="2">
    <source>
        <dbReference type="EMBL" id="GAA5514727.1"/>
    </source>
</evidence>
<dbReference type="PANTHER" id="PTHR37816:SF1">
    <property type="entry name" value="TOXIN"/>
    <property type="match status" value="1"/>
</dbReference>
<dbReference type="InterPro" id="IPR052922">
    <property type="entry name" value="Cytidylate_Kinase-2"/>
</dbReference>
<dbReference type="InterPro" id="IPR027417">
    <property type="entry name" value="P-loop_NTPase"/>
</dbReference>
<sequence>MQRVLIIGSPGAGKSTLAKGLAARTGLPLIHLDDLYWEKEQLGQQEVARSVWQQRLQDALDGDDWIMDGNYNSTIAMRAARADTVLFLVPPRELCLWRVLRRELSGRHPHFAGTRPRWPGWDFLLYTWHFPKKVTAMLERVTEHRPLDLVILRSDREVRAWLNTVQNSYGGPAEETASPQGIPGSDDVGASAEKQREGHRP</sequence>
<dbReference type="Proteomes" id="UP001401887">
    <property type="component" value="Unassembled WGS sequence"/>
</dbReference>
<evidence type="ECO:0000313" key="3">
    <source>
        <dbReference type="Proteomes" id="UP001401887"/>
    </source>
</evidence>
<protein>
    <recommendedName>
        <fullName evidence="4">DNA topology modulation protein FlaR</fullName>
    </recommendedName>
</protein>
<feature type="region of interest" description="Disordered" evidence="1">
    <location>
        <begin position="168"/>
        <end position="201"/>
    </location>
</feature>
<comment type="caution">
    <text evidence="2">The sequence shown here is derived from an EMBL/GenBank/DDBJ whole genome shotgun (WGS) entry which is preliminary data.</text>
</comment>
<proteinExistence type="predicted"/>
<dbReference type="Gene3D" id="3.40.50.300">
    <property type="entry name" value="P-loop containing nucleotide triphosphate hydrolases"/>
    <property type="match status" value="1"/>
</dbReference>
<gene>
    <name evidence="2" type="ORF">Dcar01_03487</name>
</gene>
<dbReference type="RefSeq" id="WP_345467789.1">
    <property type="nucleotide sequence ID" value="NZ_BAABRP010000023.1"/>
</dbReference>
<dbReference type="EMBL" id="BAABRP010000023">
    <property type="protein sequence ID" value="GAA5514727.1"/>
    <property type="molecule type" value="Genomic_DNA"/>
</dbReference>
<evidence type="ECO:0008006" key="4">
    <source>
        <dbReference type="Google" id="ProtNLM"/>
    </source>
</evidence>
<name>A0ABP9WBN4_9DEIO</name>
<dbReference type="PANTHER" id="PTHR37816">
    <property type="entry name" value="YALI0E33011P"/>
    <property type="match status" value="1"/>
</dbReference>
<accession>A0ABP9WBN4</accession>
<dbReference type="SUPFAM" id="SSF52540">
    <property type="entry name" value="P-loop containing nucleoside triphosphate hydrolases"/>
    <property type="match status" value="1"/>
</dbReference>
<reference evidence="2 3" key="1">
    <citation type="submission" date="2024-02" db="EMBL/GenBank/DDBJ databases">
        <title>Deinococcus carri NBRC 110142.</title>
        <authorList>
            <person name="Ichikawa N."/>
            <person name="Katano-Makiyama Y."/>
            <person name="Hidaka K."/>
        </authorList>
    </citation>
    <scope>NUCLEOTIDE SEQUENCE [LARGE SCALE GENOMIC DNA]</scope>
    <source>
        <strain evidence="2 3">NBRC 110142</strain>
    </source>
</reference>
<evidence type="ECO:0000256" key="1">
    <source>
        <dbReference type="SAM" id="MobiDB-lite"/>
    </source>
</evidence>
<organism evidence="2 3">
    <name type="scientific">Deinococcus carri</name>
    <dbReference type="NCBI Taxonomy" id="1211323"/>
    <lineage>
        <taxon>Bacteria</taxon>
        <taxon>Thermotogati</taxon>
        <taxon>Deinococcota</taxon>
        <taxon>Deinococci</taxon>
        <taxon>Deinococcales</taxon>
        <taxon>Deinococcaceae</taxon>
        <taxon>Deinococcus</taxon>
    </lineage>
</organism>
<keyword evidence="3" id="KW-1185">Reference proteome</keyword>